<sequence>MSHVPLPPPAASTAAAPSATLQAEAHSSALVPVASPAPAESSEMLTVDSLRDLLAESADATVDSVRTALLPYLTPMARHQVQLSISPPLQGDVRTQRRLNDALGFDQVLAAVQPLSDTLPDLPHAVGELTAQLKISREEAAAAKRLLVPVQLRVESLETLLNKSTAEVNELQAEIKRLKSANVRIGSLPEKSKESMDVQTENLRLAMNYAEQKQDFITALDKQIEKEREVFKTTVSANTENTRKLHDLLLKATQGTWVDADTAALIADLKDRNLHLLRTNRALRGFVSFAGMDPNTLALAIQGLRAAEVDLSTLGLDQNTFLALQRFQQEAGDQEDPFALAEALAKTAQQVQSSTSKRSRHGSDDGSSDDSSEEKTPVPSGRGSRAGSAAAAGEESAAAASSPTPSRRGLHMPKAWKNKPKSKRQKTASHSPASARSRSSLASGHSTSRPPARSPSAAHTKSPSHPRSRSHSVSSRPAKSKSPASPPSAPATPPKAEPSKDDQPPEVVDLTKDESDEDMEGEPTTVPTGSEDTEVTRPASPTLPATSQRSNVASPPSLAPSPPADASPQAPTSYELEMQLLFGSDDDGDAPSGSKASHEPAGLMSPYRSSSDKDIPSPPKRSDSTPISKQPSVPPSQSPDSSDSDEGGSSNGSHDGDGAGGDDSHDDEPSFDFPSGDTAGDEDILPSTDVSRASAVVEGSVTGVPTTTSLGAPRSSESSPLVADSASRETSSGAPQASSPLSRVLTSPTTTRHHPPPPGFALSQTSLVPQEAGPGRIIVATYTSRRRRGDPDPPMPLPMTHQTVRGTRPAVLPSASFPPWVRPFLDLEFRYQGAKKCFEQVLSTVLPDPTPGDMTIRVTLESLNAFFDYTNPSHPWQLDRHLLPEDPFFFSMEGFDPLAPVSKRAPLETRIRRLWASFRGDGPMPDLGFALWERRFWVLAAAVEKGFAA</sequence>
<evidence type="ECO:0000256" key="2">
    <source>
        <dbReference type="SAM" id="MobiDB-lite"/>
    </source>
</evidence>
<keyword evidence="4" id="KW-1185">Reference proteome</keyword>
<comment type="caution">
    <text evidence="3">The sequence shown here is derived from an EMBL/GenBank/DDBJ whole genome shotgun (WGS) entry which is preliminary data.</text>
</comment>
<dbReference type="AlphaFoldDB" id="V9DU23"/>
<dbReference type="HOGENOM" id="CLU_010256_0_0_1"/>
<proteinExistence type="predicted"/>
<organism evidence="3 4">
    <name type="scientific">Phytophthora nicotianae P1569</name>
    <dbReference type="NCBI Taxonomy" id="1317065"/>
    <lineage>
        <taxon>Eukaryota</taxon>
        <taxon>Sar</taxon>
        <taxon>Stramenopiles</taxon>
        <taxon>Oomycota</taxon>
        <taxon>Peronosporomycetes</taxon>
        <taxon>Peronosporales</taxon>
        <taxon>Peronosporaceae</taxon>
        <taxon>Phytophthora</taxon>
    </lineage>
</organism>
<gene>
    <name evidence="3" type="ORF">F443_23044</name>
</gene>
<feature type="compositionally biased region" description="Basic and acidic residues" evidence="2">
    <location>
        <begin position="610"/>
        <end position="623"/>
    </location>
</feature>
<reference evidence="3 4" key="1">
    <citation type="submission" date="2013-11" db="EMBL/GenBank/DDBJ databases">
        <title>The Genome Sequence of Phytophthora parasitica P1569.</title>
        <authorList>
            <consortium name="The Broad Institute Genomics Platform"/>
            <person name="Russ C."/>
            <person name="Tyler B."/>
            <person name="Panabieres F."/>
            <person name="Shan W."/>
            <person name="Tripathy S."/>
            <person name="Grunwald N."/>
            <person name="Machado M."/>
            <person name="Johnson C.S."/>
            <person name="Arredondo F."/>
            <person name="Hong C."/>
            <person name="Coffey M."/>
            <person name="Young S.K."/>
            <person name="Zeng Q."/>
            <person name="Gargeya S."/>
            <person name="Fitzgerald M."/>
            <person name="Abouelleil A."/>
            <person name="Alvarado L."/>
            <person name="Chapman S.B."/>
            <person name="Gainer-Dewar J."/>
            <person name="Goldberg J."/>
            <person name="Griggs A."/>
            <person name="Gujja S."/>
            <person name="Hansen M."/>
            <person name="Howarth C."/>
            <person name="Imamovic A."/>
            <person name="Ireland A."/>
            <person name="Larimer J."/>
            <person name="McCowan C."/>
            <person name="Murphy C."/>
            <person name="Pearson M."/>
            <person name="Poon T.W."/>
            <person name="Priest M."/>
            <person name="Roberts A."/>
            <person name="Saif S."/>
            <person name="Shea T."/>
            <person name="Sykes S."/>
            <person name="Wortman J."/>
            <person name="Nusbaum C."/>
            <person name="Birren B."/>
        </authorList>
    </citation>
    <scope>NUCLEOTIDE SEQUENCE [LARGE SCALE GENOMIC DNA]</scope>
    <source>
        <strain evidence="3 4">P1569</strain>
    </source>
</reference>
<evidence type="ECO:0000313" key="3">
    <source>
        <dbReference type="EMBL" id="ETI29838.1"/>
    </source>
</evidence>
<feature type="compositionally biased region" description="Low complexity" evidence="2">
    <location>
        <begin position="380"/>
        <end position="402"/>
    </location>
</feature>
<feature type="coiled-coil region" evidence="1">
    <location>
        <begin position="154"/>
        <end position="181"/>
    </location>
</feature>
<feature type="compositionally biased region" description="Pro residues" evidence="2">
    <location>
        <begin position="484"/>
        <end position="496"/>
    </location>
</feature>
<feature type="compositionally biased region" description="Basic residues" evidence="2">
    <location>
        <begin position="408"/>
        <end position="427"/>
    </location>
</feature>
<feature type="compositionally biased region" description="Polar residues" evidence="2">
    <location>
        <begin position="728"/>
        <end position="745"/>
    </location>
</feature>
<dbReference type="Proteomes" id="UP000018721">
    <property type="component" value="Unassembled WGS sequence"/>
</dbReference>
<dbReference type="EMBL" id="ANIZ01004787">
    <property type="protein sequence ID" value="ETI29838.1"/>
    <property type="molecule type" value="Genomic_DNA"/>
</dbReference>
<keyword evidence="1" id="KW-0175">Coiled coil</keyword>
<evidence type="ECO:0000313" key="4">
    <source>
        <dbReference type="Proteomes" id="UP000018721"/>
    </source>
</evidence>
<dbReference type="eggNOG" id="ENOG502RG1I">
    <property type="taxonomic scope" value="Eukaryota"/>
</dbReference>
<protein>
    <submittedName>
        <fullName evidence="3">Uncharacterized protein</fullName>
    </submittedName>
</protein>
<name>V9DU23_PHYNI</name>
<feature type="region of interest" description="Disordered" evidence="2">
    <location>
        <begin position="345"/>
        <end position="768"/>
    </location>
</feature>
<feature type="compositionally biased region" description="Low complexity" evidence="2">
    <location>
        <begin position="428"/>
        <end position="461"/>
    </location>
</feature>
<feature type="compositionally biased region" description="Polar residues" evidence="2">
    <location>
        <begin position="703"/>
        <end position="719"/>
    </location>
</feature>
<accession>V9DU23</accession>
<feature type="compositionally biased region" description="Basic and acidic residues" evidence="2">
    <location>
        <begin position="497"/>
        <end position="513"/>
    </location>
</feature>
<feature type="compositionally biased region" description="Low complexity" evidence="2">
    <location>
        <begin position="471"/>
        <end position="483"/>
    </location>
</feature>
<evidence type="ECO:0000256" key="1">
    <source>
        <dbReference type="SAM" id="Coils"/>
    </source>
</evidence>
<feature type="compositionally biased region" description="Polar residues" evidence="2">
    <location>
        <begin position="543"/>
        <end position="552"/>
    </location>
</feature>